<name>A0A7W4TIY0_KINRA</name>
<reference evidence="1 2" key="1">
    <citation type="submission" date="2020-08" db="EMBL/GenBank/DDBJ databases">
        <title>The Agave Microbiome: Exploring the role of microbial communities in plant adaptations to desert environments.</title>
        <authorList>
            <person name="Partida-Martinez L.P."/>
        </authorList>
    </citation>
    <scope>NUCLEOTIDE SEQUENCE [LARGE SCALE GENOMIC DNA]</scope>
    <source>
        <strain evidence="1 2">AS2.23</strain>
    </source>
</reference>
<comment type="caution">
    <text evidence="1">The sequence shown here is derived from an EMBL/GenBank/DDBJ whole genome shotgun (WGS) entry which is preliminary data.</text>
</comment>
<gene>
    <name evidence="1" type="ORF">FHR75_000569</name>
</gene>
<dbReference type="EMBL" id="JACHVY010000001">
    <property type="protein sequence ID" value="MBB2899781.1"/>
    <property type="molecule type" value="Genomic_DNA"/>
</dbReference>
<protein>
    <submittedName>
        <fullName evidence="1">Uncharacterized protein</fullName>
    </submittedName>
</protein>
<accession>A0A7W4TIY0</accession>
<evidence type="ECO:0000313" key="1">
    <source>
        <dbReference type="EMBL" id="MBB2899781.1"/>
    </source>
</evidence>
<dbReference type="AlphaFoldDB" id="A0A7W4TIY0"/>
<reference evidence="1 2" key="2">
    <citation type="submission" date="2020-08" db="EMBL/GenBank/DDBJ databases">
        <authorList>
            <person name="Partida-Martinez L."/>
            <person name="Huntemann M."/>
            <person name="Clum A."/>
            <person name="Wang J."/>
            <person name="Palaniappan K."/>
            <person name="Ritter S."/>
            <person name="Chen I.-M."/>
            <person name="Stamatis D."/>
            <person name="Reddy T."/>
            <person name="O'Malley R."/>
            <person name="Daum C."/>
            <person name="Shapiro N."/>
            <person name="Ivanova N."/>
            <person name="Kyrpides N."/>
            <person name="Woyke T."/>
        </authorList>
    </citation>
    <scope>NUCLEOTIDE SEQUENCE [LARGE SCALE GENOMIC DNA]</scope>
    <source>
        <strain evidence="1 2">AS2.23</strain>
    </source>
</reference>
<sequence>MATFLEICLLAVFVVPFVLDRRARRRSADVSLLPQLDRPPVGAGQRLPRAWARRRYVEDGVAEVVAFLSEQDPAR</sequence>
<organism evidence="1 2">
    <name type="scientific">Kineococcus radiotolerans</name>
    <dbReference type="NCBI Taxonomy" id="131568"/>
    <lineage>
        <taxon>Bacteria</taxon>
        <taxon>Bacillati</taxon>
        <taxon>Actinomycetota</taxon>
        <taxon>Actinomycetes</taxon>
        <taxon>Kineosporiales</taxon>
        <taxon>Kineosporiaceae</taxon>
        <taxon>Kineococcus</taxon>
    </lineage>
</organism>
<dbReference type="RefSeq" id="WP_011981846.1">
    <property type="nucleotide sequence ID" value="NZ_JACHVY010000001.1"/>
</dbReference>
<proteinExistence type="predicted"/>
<evidence type="ECO:0000313" key="2">
    <source>
        <dbReference type="Proteomes" id="UP000533269"/>
    </source>
</evidence>
<dbReference type="Proteomes" id="UP000533269">
    <property type="component" value="Unassembled WGS sequence"/>
</dbReference>